<keyword evidence="3" id="KW-1185">Reference proteome</keyword>
<evidence type="ECO:0000256" key="1">
    <source>
        <dbReference type="SAM" id="MobiDB-lite"/>
    </source>
</evidence>
<gene>
    <name evidence="2" type="ORF">L345_17877</name>
</gene>
<feature type="region of interest" description="Disordered" evidence="1">
    <location>
        <begin position="43"/>
        <end position="125"/>
    </location>
</feature>
<feature type="compositionally biased region" description="Basic and acidic residues" evidence="1">
    <location>
        <begin position="98"/>
        <end position="125"/>
    </location>
</feature>
<dbReference type="Proteomes" id="UP000018936">
    <property type="component" value="Unassembled WGS sequence"/>
</dbReference>
<feature type="non-terminal residue" evidence="2">
    <location>
        <position position="1"/>
    </location>
</feature>
<accession>V8N4C2</accession>
<evidence type="ECO:0000313" key="2">
    <source>
        <dbReference type="EMBL" id="ETE56412.1"/>
    </source>
</evidence>
<feature type="compositionally biased region" description="Basic and acidic residues" evidence="1">
    <location>
        <begin position="81"/>
        <end position="91"/>
    </location>
</feature>
<comment type="caution">
    <text evidence="2">The sequence shown here is derived from an EMBL/GenBank/DDBJ whole genome shotgun (WGS) entry which is preliminary data.</text>
</comment>
<dbReference type="EMBL" id="AZIM01023426">
    <property type="protein sequence ID" value="ETE56412.1"/>
    <property type="molecule type" value="Genomic_DNA"/>
</dbReference>
<feature type="compositionally biased region" description="Basic residues" evidence="1">
    <location>
        <begin position="69"/>
        <end position="80"/>
    </location>
</feature>
<name>V8N4C2_OPHHA</name>
<proteinExistence type="predicted"/>
<organism evidence="2 3">
    <name type="scientific">Ophiophagus hannah</name>
    <name type="common">King cobra</name>
    <name type="synonym">Naja hannah</name>
    <dbReference type="NCBI Taxonomy" id="8665"/>
    <lineage>
        <taxon>Eukaryota</taxon>
        <taxon>Metazoa</taxon>
        <taxon>Chordata</taxon>
        <taxon>Craniata</taxon>
        <taxon>Vertebrata</taxon>
        <taxon>Euteleostomi</taxon>
        <taxon>Lepidosauria</taxon>
        <taxon>Squamata</taxon>
        <taxon>Bifurcata</taxon>
        <taxon>Unidentata</taxon>
        <taxon>Episquamata</taxon>
        <taxon>Toxicofera</taxon>
        <taxon>Serpentes</taxon>
        <taxon>Colubroidea</taxon>
        <taxon>Elapidae</taxon>
        <taxon>Elapinae</taxon>
        <taxon>Ophiophagus</taxon>
    </lineage>
</organism>
<protein>
    <submittedName>
        <fullName evidence="2">Uncharacterized protein</fullName>
    </submittedName>
</protein>
<reference evidence="2 3" key="1">
    <citation type="journal article" date="2013" name="Proc. Natl. Acad. Sci. U.S.A.">
        <title>The king cobra genome reveals dynamic gene evolution and adaptation in the snake venom system.</title>
        <authorList>
            <person name="Vonk F.J."/>
            <person name="Casewell N.R."/>
            <person name="Henkel C.V."/>
            <person name="Heimberg A.M."/>
            <person name="Jansen H.J."/>
            <person name="McCleary R.J."/>
            <person name="Kerkkamp H.M."/>
            <person name="Vos R.A."/>
            <person name="Guerreiro I."/>
            <person name="Calvete J.J."/>
            <person name="Wuster W."/>
            <person name="Woods A.E."/>
            <person name="Logan J.M."/>
            <person name="Harrison R.A."/>
            <person name="Castoe T.A."/>
            <person name="de Koning A.P."/>
            <person name="Pollock D.D."/>
            <person name="Yandell M."/>
            <person name="Calderon D."/>
            <person name="Renjifo C."/>
            <person name="Currier R.B."/>
            <person name="Salgado D."/>
            <person name="Pla D."/>
            <person name="Sanz L."/>
            <person name="Hyder A.S."/>
            <person name="Ribeiro J.M."/>
            <person name="Arntzen J.W."/>
            <person name="van den Thillart G.E."/>
            <person name="Boetzer M."/>
            <person name="Pirovano W."/>
            <person name="Dirks R.P."/>
            <person name="Spaink H.P."/>
            <person name="Duboule D."/>
            <person name="McGlinn E."/>
            <person name="Kini R.M."/>
            <person name="Richardson M.K."/>
        </authorList>
    </citation>
    <scope>NUCLEOTIDE SEQUENCE</scope>
    <source>
        <tissue evidence="2">Blood</tissue>
    </source>
</reference>
<evidence type="ECO:0000313" key="3">
    <source>
        <dbReference type="Proteomes" id="UP000018936"/>
    </source>
</evidence>
<sequence length="125" mass="14264">MEKKDKIFGKISLCFPAIRSAGLSSALGEGHHVLAKQPAQMKGNIPIFRLASQARGRKGKGMEWERKGGKGRKKKRRERKGRKEEEREERKRKGRKKEGREGRRKEGKGKGRDRERKGAEKGRTG</sequence>
<dbReference type="AlphaFoldDB" id="V8N4C2"/>